<keyword evidence="4" id="KW-1185">Reference proteome</keyword>
<reference evidence="2" key="3">
    <citation type="submission" date="2023-10" db="EMBL/GenBank/DDBJ databases">
        <authorList>
            <person name="Picardeau M."/>
            <person name="Thibeaux R."/>
        </authorList>
    </citation>
    <scope>NUCLEOTIDE SEQUENCE</scope>
    <source>
        <strain evidence="2">ATI7-C-A5</strain>
    </source>
</reference>
<reference evidence="2 4" key="2">
    <citation type="journal article" date="2018" name="Microb. Genom.">
        <title>Deciphering the unexplored Leptospira diversity from soils uncovers genomic evolution to virulence.</title>
        <authorList>
            <person name="Thibeaux R."/>
            <person name="Iraola G."/>
            <person name="Ferres I."/>
            <person name="Bierque E."/>
            <person name="Girault D."/>
            <person name="Soupe-Gilbert M.E."/>
            <person name="Picardeau M."/>
            <person name="Goarant C."/>
        </authorList>
    </citation>
    <scope>NUCLEOTIDE SEQUENCE [LARGE SCALE GENOMIC DNA]</scope>
    <source>
        <strain evidence="2 4">ATI7-C-A5</strain>
    </source>
</reference>
<sequence>MKRLVFLFLVLTFTGVSVFSQNQPLWQTVFGGEQYSGLKANECPEDLPSGLVVVKDGGFVAVGSANNCKREDINPLVEQKKYSAAWAAKIDSNGNPVWWKYLFPSKPVDMDGYSINVHGFDSVRGNTLTATQDGGFAFAGTIGSSTYNRKLSFARYDVSGELVSDRFTEAKEFCDDFCGAEDPQVYHLQELSNEKLRALVSVTHRIQSETKEGNTTVIKDENRTSFLYSIFGKDGSVKKSKYLPEIPFAPSAAAAFDEGIVLALSTDNVSGRESQRDVIVHRYDEDGKMLWKKRFGTPGVEDFIISVLKLSDGNLLLAGGISGARSKEAWFLKLSPQGETIWETKQKVGGLNFLDPIVESPDRGFLAALAEGEGPLTLIKLDSSGKKQWEKKHSQRVYLANKILKNEKGYVILGYTKKKPALYTDAILIQADWNGNLSKDAQRRNFP</sequence>
<dbReference type="Proteomes" id="UP000232122">
    <property type="component" value="Unassembled WGS sequence"/>
</dbReference>
<reference evidence="3" key="1">
    <citation type="submission" date="2017-07" db="EMBL/GenBank/DDBJ databases">
        <title>Leptospira spp. isolated from tropical soils.</title>
        <authorList>
            <person name="Thibeaux R."/>
            <person name="Iraola G."/>
            <person name="Ferres I."/>
            <person name="Bierque E."/>
            <person name="Girault D."/>
            <person name="Soupe-Gilbert M.-E."/>
            <person name="Picardeau M."/>
            <person name="Goarant C."/>
        </authorList>
    </citation>
    <scope>NUCLEOTIDE SEQUENCE [LARGE SCALE GENOMIC DNA]</scope>
    <source>
        <strain evidence="3">ATI7-C-A5</strain>
    </source>
</reference>
<comment type="caution">
    <text evidence="3">The sequence shown here is derived from an EMBL/GenBank/DDBJ whole genome shotgun (WGS) entry which is preliminary data.</text>
</comment>
<evidence type="ECO:0000313" key="4">
    <source>
        <dbReference type="Proteomes" id="UP000232122"/>
    </source>
</evidence>
<accession>A0A2N0BNE4</accession>
<dbReference type="RefSeq" id="WP_100746098.1">
    <property type="nucleotide sequence ID" value="NZ_NPEF02000008.1"/>
</dbReference>
<dbReference type="InterPro" id="IPR011047">
    <property type="entry name" value="Quinoprotein_ADH-like_sf"/>
</dbReference>
<dbReference type="EMBL" id="NPEF02000008">
    <property type="protein sequence ID" value="MDV6235502.1"/>
    <property type="molecule type" value="Genomic_DNA"/>
</dbReference>
<accession>A0A2N0BE00</accession>
<dbReference type="EMBL" id="NPEF01000005">
    <property type="protein sequence ID" value="PJZ94768.1"/>
    <property type="molecule type" value="Genomic_DNA"/>
</dbReference>
<name>A0A2N0BE00_9LEPT</name>
<dbReference type="SUPFAM" id="SSF50998">
    <property type="entry name" value="Quinoprotein alcohol dehydrogenase-like"/>
    <property type="match status" value="1"/>
</dbReference>
<gene>
    <name evidence="2" type="ORF">CH379_007675</name>
    <name evidence="3" type="ORF">CH379_01060</name>
</gene>
<dbReference type="Gene3D" id="2.130.10.10">
    <property type="entry name" value="YVTN repeat-like/Quinoprotein amine dehydrogenase"/>
    <property type="match status" value="1"/>
</dbReference>
<protein>
    <submittedName>
        <fullName evidence="3">Uncharacterized protein</fullName>
    </submittedName>
</protein>
<evidence type="ECO:0000313" key="2">
    <source>
        <dbReference type="EMBL" id="MDV6235502.1"/>
    </source>
</evidence>
<evidence type="ECO:0000313" key="3">
    <source>
        <dbReference type="EMBL" id="PJZ94768.1"/>
    </source>
</evidence>
<evidence type="ECO:0000256" key="1">
    <source>
        <dbReference type="SAM" id="SignalP"/>
    </source>
</evidence>
<dbReference type="InterPro" id="IPR015943">
    <property type="entry name" value="WD40/YVTN_repeat-like_dom_sf"/>
</dbReference>
<organism evidence="3">
    <name type="scientific">Leptospira ellisii</name>
    <dbReference type="NCBI Taxonomy" id="2023197"/>
    <lineage>
        <taxon>Bacteria</taxon>
        <taxon>Pseudomonadati</taxon>
        <taxon>Spirochaetota</taxon>
        <taxon>Spirochaetia</taxon>
        <taxon>Leptospirales</taxon>
        <taxon>Leptospiraceae</taxon>
        <taxon>Leptospira</taxon>
    </lineage>
</organism>
<feature type="chain" id="PRO_5044577252" evidence="1">
    <location>
        <begin position="23"/>
        <end position="447"/>
    </location>
</feature>
<feature type="signal peptide" evidence="1">
    <location>
        <begin position="1"/>
        <end position="22"/>
    </location>
</feature>
<dbReference type="PANTHER" id="PTHR42754:SF1">
    <property type="entry name" value="LIPOPROTEIN"/>
    <property type="match status" value="1"/>
</dbReference>
<dbReference type="OrthoDB" id="339579at2"/>
<proteinExistence type="predicted"/>
<dbReference type="PANTHER" id="PTHR42754">
    <property type="entry name" value="ENDOGLUCANASE"/>
    <property type="match status" value="1"/>
</dbReference>
<keyword evidence="1" id="KW-0732">Signal</keyword>
<dbReference type="AlphaFoldDB" id="A0A2N0BE00"/>